<feature type="domain" description="Rad50/SbcC-type AAA" evidence="5">
    <location>
        <begin position="5"/>
        <end position="209"/>
    </location>
</feature>
<dbReference type="PANTHER" id="PTHR32114">
    <property type="entry name" value="ABC TRANSPORTER ABCH.3"/>
    <property type="match status" value="1"/>
</dbReference>
<evidence type="ECO:0000313" key="6">
    <source>
        <dbReference type="EMBL" id="MFC7381563.1"/>
    </source>
</evidence>
<dbReference type="RefSeq" id="WP_380824505.1">
    <property type="nucleotide sequence ID" value="NZ_JBHTCG010000002.1"/>
</dbReference>
<keyword evidence="7" id="KW-1185">Reference proteome</keyword>
<gene>
    <name evidence="6" type="ORF">ACFQSB_05035</name>
</gene>
<feature type="compositionally biased region" description="Basic and acidic residues" evidence="4">
    <location>
        <begin position="405"/>
        <end position="451"/>
    </location>
</feature>
<evidence type="ECO:0000256" key="1">
    <source>
        <dbReference type="ARBA" id="ARBA00006930"/>
    </source>
</evidence>
<evidence type="ECO:0000259" key="5">
    <source>
        <dbReference type="Pfam" id="PF13476"/>
    </source>
</evidence>
<protein>
    <recommendedName>
        <fullName evidence="3">Nuclease SbcCD subunit C</fullName>
    </recommendedName>
</protein>
<evidence type="ECO:0000313" key="7">
    <source>
        <dbReference type="Proteomes" id="UP001596496"/>
    </source>
</evidence>
<dbReference type="InterPro" id="IPR038729">
    <property type="entry name" value="Rad50/SbcC_AAA"/>
</dbReference>
<organism evidence="6 7">
    <name type="scientific">Sphaerisporangium rhizosphaerae</name>
    <dbReference type="NCBI Taxonomy" id="2269375"/>
    <lineage>
        <taxon>Bacteria</taxon>
        <taxon>Bacillati</taxon>
        <taxon>Actinomycetota</taxon>
        <taxon>Actinomycetes</taxon>
        <taxon>Streptosporangiales</taxon>
        <taxon>Streptosporangiaceae</taxon>
        <taxon>Sphaerisporangium</taxon>
    </lineage>
</organism>
<evidence type="ECO:0000256" key="2">
    <source>
        <dbReference type="ARBA" id="ARBA00011322"/>
    </source>
</evidence>
<accession>A0ABW2P1A0</accession>
<comment type="subunit">
    <text evidence="2">Heterodimer of SbcC and SbcD.</text>
</comment>
<comment type="caution">
    <text evidence="6">The sequence shown here is derived from an EMBL/GenBank/DDBJ whole genome shotgun (WGS) entry which is preliminary data.</text>
</comment>
<evidence type="ECO:0000256" key="3">
    <source>
        <dbReference type="ARBA" id="ARBA00013368"/>
    </source>
</evidence>
<dbReference type="InterPro" id="IPR027417">
    <property type="entry name" value="P-loop_NTPase"/>
</dbReference>
<comment type="similarity">
    <text evidence="1">Belongs to the SMC family. SbcC subfamily.</text>
</comment>
<dbReference type="Proteomes" id="UP001596496">
    <property type="component" value="Unassembled WGS sequence"/>
</dbReference>
<feature type="region of interest" description="Disordered" evidence="4">
    <location>
        <begin position="395"/>
        <end position="489"/>
    </location>
</feature>
<dbReference type="EMBL" id="JBHTCG010000002">
    <property type="protein sequence ID" value="MFC7381563.1"/>
    <property type="molecule type" value="Genomic_DNA"/>
</dbReference>
<dbReference type="Pfam" id="PF13476">
    <property type="entry name" value="AAA_23"/>
    <property type="match status" value="1"/>
</dbReference>
<feature type="non-terminal residue" evidence="6">
    <location>
        <position position="583"/>
    </location>
</feature>
<dbReference type="Gene3D" id="3.40.50.300">
    <property type="entry name" value="P-loop containing nucleotide triphosphate hydrolases"/>
    <property type="match status" value="1"/>
</dbReference>
<proteinExistence type="inferred from homology"/>
<sequence>MRLHRLRLTAFGSFPGQEEVDFDALGEAGLFLVHGPTGAGKTTVLDAVCYALYGQVPGQRNSARRLRCDHAPADRGPKVELDVTLRGRRFRVTRSPVWHRPKLRGEGLIEEKAKVLLEEVLPSGERVFLSGRADETGELIGGLLGMNADQFCQVAMLPQGDFARFLRADGDERRKLLEKLFSVKIYSEVERWLADHRTTAGQERQELRQRVDSVVDQMRGAAGPALLATLAEPSFSGVAFPRAVHREVVFLSDAVPPHGAVPLGEAVIPEAAAALDPREEPLEWARALLAMAHEAYVTEAGAQVASAAALRSSRAAFEAARELAQRQRAHAEAVARRDGLDRTADERSDLASILADAARAEAVLPLVQQAEQRAEAAAKAEGLAADALARALPLTRRPSIGPGGADHDATDHNGADHNGADHNGADHNGADHNGADHDGTGHSDTRHDRAGTPHTGTEDQDATHTGIGQTRPPQPGDGQARPPRPDGPERLAELARARRDEIVRLEELRPEEARLAGLREQLATSGRRLADLTAQEAETAERLAALPELRRRTGERLAQARLAASGLPGARAAVAAATGDLAA</sequence>
<reference evidence="7" key="1">
    <citation type="journal article" date="2019" name="Int. J. Syst. Evol. Microbiol.">
        <title>The Global Catalogue of Microorganisms (GCM) 10K type strain sequencing project: providing services to taxonomists for standard genome sequencing and annotation.</title>
        <authorList>
            <consortium name="The Broad Institute Genomics Platform"/>
            <consortium name="The Broad Institute Genome Sequencing Center for Infectious Disease"/>
            <person name="Wu L."/>
            <person name="Ma J."/>
        </authorList>
    </citation>
    <scope>NUCLEOTIDE SEQUENCE [LARGE SCALE GENOMIC DNA]</scope>
    <source>
        <strain evidence="7">CECT 7649</strain>
    </source>
</reference>
<dbReference type="SUPFAM" id="SSF52540">
    <property type="entry name" value="P-loop containing nucleoside triphosphate hydrolases"/>
    <property type="match status" value="1"/>
</dbReference>
<dbReference type="PANTHER" id="PTHR32114:SF2">
    <property type="entry name" value="ABC TRANSPORTER ABCH.3"/>
    <property type="match status" value="1"/>
</dbReference>
<evidence type="ECO:0000256" key="4">
    <source>
        <dbReference type="SAM" id="MobiDB-lite"/>
    </source>
</evidence>
<name>A0ABW2P1A0_9ACTN</name>